<evidence type="ECO:0000256" key="1">
    <source>
        <dbReference type="SAM" id="MobiDB-lite"/>
    </source>
</evidence>
<sequence>MVKSKFPRYKWKTKTSRQTRWSRRRKKLQNVTRINDPSGETKDDISNDDCDGVSVTGDVFNEIQWDISSVSSEDSEDHLVLTDDDDYSDDSNNSEDITYDCKFNEFLYTDAELSLVESLHLVLAFS</sequence>
<evidence type="ECO:0000313" key="3">
    <source>
        <dbReference type="Proteomes" id="UP000708208"/>
    </source>
</evidence>
<feature type="compositionally biased region" description="Basic residues" evidence="1">
    <location>
        <begin position="1"/>
        <end position="28"/>
    </location>
</feature>
<keyword evidence="3" id="KW-1185">Reference proteome</keyword>
<dbReference type="Proteomes" id="UP000708208">
    <property type="component" value="Unassembled WGS sequence"/>
</dbReference>
<feature type="region of interest" description="Disordered" evidence="1">
    <location>
        <begin position="69"/>
        <end position="92"/>
    </location>
</feature>
<protein>
    <submittedName>
        <fullName evidence="2">Uncharacterized protein</fullName>
    </submittedName>
</protein>
<gene>
    <name evidence="2" type="ORF">AFUS01_LOCUS25684</name>
</gene>
<name>A0A8J2PA94_9HEXA</name>
<feature type="compositionally biased region" description="Acidic residues" evidence="1">
    <location>
        <begin position="82"/>
        <end position="92"/>
    </location>
</feature>
<evidence type="ECO:0000313" key="2">
    <source>
        <dbReference type="EMBL" id="CAG7787167.1"/>
    </source>
</evidence>
<reference evidence="2" key="1">
    <citation type="submission" date="2021-06" db="EMBL/GenBank/DDBJ databases">
        <authorList>
            <person name="Hodson N. C."/>
            <person name="Mongue J. A."/>
            <person name="Jaron S. K."/>
        </authorList>
    </citation>
    <scope>NUCLEOTIDE SEQUENCE</scope>
</reference>
<accession>A0A8J2PA94</accession>
<comment type="caution">
    <text evidence="2">The sequence shown here is derived from an EMBL/GenBank/DDBJ whole genome shotgun (WGS) entry which is preliminary data.</text>
</comment>
<proteinExistence type="predicted"/>
<dbReference type="AlphaFoldDB" id="A0A8J2PA94"/>
<dbReference type="EMBL" id="CAJVCH010332671">
    <property type="protein sequence ID" value="CAG7787167.1"/>
    <property type="molecule type" value="Genomic_DNA"/>
</dbReference>
<organism evidence="2 3">
    <name type="scientific">Allacma fusca</name>
    <dbReference type="NCBI Taxonomy" id="39272"/>
    <lineage>
        <taxon>Eukaryota</taxon>
        <taxon>Metazoa</taxon>
        <taxon>Ecdysozoa</taxon>
        <taxon>Arthropoda</taxon>
        <taxon>Hexapoda</taxon>
        <taxon>Collembola</taxon>
        <taxon>Symphypleona</taxon>
        <taxon>Sminthuridae</taxon>
        <taxon>Allacma</taxon>
    </lineage>
</organism>
<feature type="region of interest" description="Disordered" evidence="1">
    <location>
        <begin position="1"/>
        <end position="49"/>
    </location>
</feature>
<feature type="non-terminal residue" evidence="2">
    <location>
        <position position="1"/>
    </location>
</feature>